<protein>
    <submittedName>
        <fullName evidence="1">Uncharacterized protein</fullName>
    </submittedName>
</protein>
<proteinExistence type="predicted"/>
<name>A0A565CFT5_9BRAS</name>
<evidence type="ECO:0000313" key="2">
    <source>
        <dbReference type="Proteomes" id="UP000489600"/>
    </source>
</evidence>
<organism evidence="1 2">
    <name type="scientific">Arabis nemorensis</name>
    <dbReference type="NCBI Taxonomy" id="586526"/>
    <lineage>
        <taxon>Eukaryota</taxon>
        <taxon>Viridiplantae</taxon>
        <taxon>Streptophyta</taxon>
        <taxon>Embryophyta</taxon>
        <taxon>Tracheophyta</taxon>
        <taxon>Spermatophyta</taxon>
        <taxon>Magnoliopsida</taxon>
        <taxon>eudicotyledons</taxon>
        <taxon>Gunneridae</taxon>
        <taxon>Pentapetalae</taxon>
        <taxon>rosids</taxon>
        <taxon>malvids</taxon>
        <taxon>Brassicales</taxon>
        <taxon>Brassicaceae</taxon>
        <taxon>Arabideae</taxon>
        <taxon>Arabis</taxon>
    </lineage>
</organism>
<gene>
    <name evidence="1" type="ORF">ANE_LOCUS22961</name>
</gene>
<comment type="caution">
    <text evidence="1">The sequence shown here is derived from an EMBL/GenBank/DDBJ whole genome shotgun (WGS) entry which is preliminary data.</text>
</comment>
<reference evidence="1" key="1">
    <citation type="submission" date="2019-07" db="EMBL/GenBank/DDBJ databases">
        <authorList>
            <person name="Dittberner H."/>
        </authorList>
    </citation>
    <scope>NUCLEOTIDE SEQUENCE [LARGE SCALE GENOMIC DNA]</scope>
</reference>
<keyword evidence="2" id="KW-1185">Reference proteome</keyword>
<dbReference type="EMBL" id="CABITT030000007">
    <property type="protein sequence ID" value="VVB12517.1"/>
    <property type="molecule type" value="Genomic_DNA"/>
</dbReference>
<accession>A0A565CFT5</accession>
<sequence>MASSAASDQKLRAASKQNLHDFIGLGNGITGDGCDGSGCRHLEESIAAS</sequence>
<dbReference type="Proteomes" id="UP000489600">
    <property type="component" value="Unassembled WGS sequence"/>
</dbReference>
<evidence type="ECO:0000313" key="1">
    <source>
        <dbReference type="EMBL" id="VVB12517.1"/>
    </source>
</evidence>
<dbReference type="AlphaFoldDB" id="A0A565CFT5"/>